<gene>
    <name evidence="3" type="ORF">CKAH01_08854</name>
</gene>
<dbReference type="EMBL" id="VYYT01000566">
    <property type="protein sequence ID" value="KAK2731698.1"/>
    <property type="molecule type" value="Genomic_DNA"/>
</dbReference>
<accession>A0AAD9Y326</accession>
<dbReference type="Gene3D" id="3.40.50.300">
    <property type="entry name" value="P-loop containing nucleotide triphosphate hydrolases"/>
    <property type="match status" value="1"/>
</dbReference>
<dbReference type="PANTHER" id="PTHR10039:SF16">
    <property type="entry name" value="GPI INOSITOL-DEACYLASE"/>
    <property type="match status" value="1"/>
</dbReference>
<dbReference type="PANTHER" id="PTHR10039">
    <property type="entry name" value="AMELOGENIN"/>
    <property type="match status" value="1"/>
</dbReference>
<dbReference type="Pfam" id="PF24883">
    <property type="entry name" value="NPHP3_N"/>
    <property type="match status" value="1"/>
</dbReference>
<keyword evidence="4" id="KW-1185">Reference proteome</keyword>
<organism evidence="3 4">
    <name type="scientific">Colletotrichum kahawae</name>
    <name type="common">Coffee berry disease fungus</name>
    <dbReference type="NCBI Taxonomy" id="34407"/>
    <lineage>
        <taxon>Eukaryota</taxon>
        <taxon>Fungi</taxon>
        <taxon>Dikarya</taxon>
        <taxon>Ascomycota</taxon>
        <taxon>Pezizomycotina</taxon>
        <taxon>Sordariomycetes</taxon>
        <taxon>Hypocreomycetidae</taxon>
        <taxon>Glomerellales</taxon>
        <taxon>Glomerellaceae</taxon>
        <taxon>Colletotrichum</taxon>
        <taxon>Colletotrichum gloeosporioides species complex</taxon>
    </lineage>
</organism>
<evidence type="ECO:0000256" key="1">
    <source>
        <dbReference type="ARBA" id="ARBA00022737"/>
    </source>
</evidence>
<keyword evidence="1" id="KW-0677">Repeat</keyword>
<protein>
    <submittedName>
        <fullName evidence="3">Ankyrin repeat protein</fullName>
    </submittedName>
</protein>
<sequence length="260" mass="28882">MTKPRISSNGSMHQMPLRTLTSLMKSRSLGRALGSFMDSPSMLGSNERTLFCGSTASLAGCGKSILCSTAIHHILQHQKSSQDIGVAFFFFAFDDAGKQDASALLRALILQLSEQQGNISPSSHLSRLYDSCRNSAPRNQALLDCLHRLSRSFKHTHIIIDALDESPRDKHRQDVLDALTTIRGWVEPTIHLLVTSRDEVDIRDTLDPSTDESVAVRNKASNEDIALYVKQSLRNKPQLRKWKDHHGLIETTLTTHADGV</sequence>
<feature type="domain" description="Nephrocystin 3-like N-terminal" evidence="2">
    <location>
        <begin position="59"/>
        <end position="197"/>
    </location>
</feature>
<evidence type="ECO:0000259" key="2">
    <source>
        <dbReference type="Pfam" id="PF24883"/>
    </source>
</evidence>
<reference evidence="3" key="1">
    <citation type="submission" date="2023-02" db="EMBL/GenBank/DDBJ databases">
        <title>Colletotrichum kahawae CIFC_Que2 genome sequencing and assembly.</title>
        <authorList>
            <person name="Baroncelli R."/>
        </authorList>
    </citation>
    <scope>NUCLEOTIDE SEQUENCE</scope>
    <source>
        <strain evidence="3">CIFC_Que2</strain>
    </source>
</reference>
<comment type="caution">
    <text evidence="3">The sequence shown here is derived from an EMBL/GenBank/DDBJ whole genome shotgun (WGS) entry which is preliminary data.</text>
</comment>
<dbReference type="InterPro" id="IPR056884">
    <property type="entry name" value="NPHP3-like_N"/>
</dbReference>
<evidence type="ECO:0000313" key="3">
    <source>
        <dbReference type="EMBL" id="KAK2731698.1"/>
    </source>
</evidence>
<dbReference type="Proteomes" id="UP001281614">
    <property type="component" value="Unassembled WGS sequence"/>
</dbReference>
<proteinExistence type="predicted"/>
<dbReference type="InterPro" id="IPR027417">
    <property type="entry name" value="P-loop_NTPase"/>
</dbReference>
<evidence type="ECO:0000313" key="4">
    <source>
        <dbReference type="Proteomes" id="UP001281614"/>
    </source>
</evidence>
<name>A0AAD9Y326_COLKA</name>
<dbReference type="AlphaFoldDB" id="A0AAD9Y326"/>